<evidence type="ECO:0000256" key="1">
    <source>
        <dbReference type="ARBA" id="ARBA00022679"/>
    </source>
</evidence>
<dbReference type="InterPro" id="IPR045078">
    <property type="entry name" value="TST/MPST-like"/>
</dbReference>
<dbReference type="EMBL" id="JAAGWK010000009">
    <property type="protein sequence ID" value="NEL53793.1"/>
    <property type="molecule type" value="Genomic_DNA"/>
</dbReference>
<dbReference type="PANTHER" id="PTHR11364:SF27">
    <property type="entry name" value="SULFURTRANSFERASE"/>
    <property type="match status" value="1"/>
</dbReference>
<dbReference type="PROSITE" id="PS50206">
    <property type="entry name" value="RHODANESE_3"/>
    <property type="match status" value="2"/>
</dbReference>
<gene>
    <name evidence="5" type="ORF">G1H19_07230</name>
</gene>
<feature type="domain" description="Rhodanese" evidence="4">
    <location>
        <begin position="159"/>
        <end position="270"/>
    </location>
</feature>
<dbReference type="PANTHER" id="PTHR11364">
    <property type="entry name" value="THIOSULFATE SULFERTANSFERASE"/>
    <property type="match status" value="1"/>
</dbReference>
<dbReference type="SMART" id="SM00450">
    <property type="entry name" value="RHOD"/>
    <property type="match status" value="2"/>
</dbReference>
<accession>A0A7K3WE33</accession>
<feature type="compositionally biased region" description="Pro residues" evidence="3">
    <location>
        <begin position="274"/>
        <end position="296"/>
    </location>
</feature>
<keyword evidence="6" id="KW-1185">Reference proteome</keyword>
<dbReference type="CDD" id="cd01448">
    <property type="entry name" value="TST_Repeat_1"/>
    <property type="match status" value="1"/>
</dbReference>
<dbReference type="Proteomes" id="UP000470470">
    <property type="component" value="Unassembled WGS sequence"/>
</dbReference>
<name>A0A7K3WE33_9ACTN</name>
<dbReference type="GO" id="GO:0004792">
    <property type="term" value="F:thiosulfate-cyanide sulfurtransferase activity"/>
    <property type="evidence" value="ECO:0007669"/>
    <property type="project" value="TreeGrafter"/>
</dbReference>
<keyword evidence="2" id="KW-0677">Repeat</keyword>
<evidence type="ECO:0000256" key="3">
    <source>
        <dbReference type="SAM" id="MobiDB-lite"/>
    </source>
</evidence>
<feature type="region of interest" description="Disordered" evidence="3">
    <location>
        <begin position="260"/>
        <end position="308"/>
    </location>
</feature>
<dbReference type="Pfam" id="PF00581">
    <property type="entry name" value="Rhodanese"/>
    <property type="match status" value="2"/>
</dbReference>
<keyword evidence="1 5" id="KW-0808">Transferase</keyword>
<evidence type="ECO:0000313" key="5">
    <source>
        <dbReference type="EMBL" id="NEL53793.1"/>
    </source>
</evidence>
<dbReference type="CDD" id="cd01449">
    <property type="entry name" value="TST_Repeat_2"/>
    <property type="match status" value="1"/>
</dbReference>
<protein>
    <submittedName>
        <fullName evidence="5">Sulfurtransferase</fullName>
    </submittedName>
</protein>
<dbReference type="AlphaFoldDB" id="A0A7K3WE33"/>
<evidence type="ECO:0000313" key="6">
    <source>
        <dbReference type="Proteomes" id="UP000470470"/>
    </source>
</evidence>
<comment type="caution">
    <text evidence="5">The sequence shown here is derived from an EMBL/GenBank/DDBJ whole genome shotgun (WGS) entry which is preliminary data.</text>
</comment>
<sequence length="308" mass="31963">MVDASTLARELAGPRPPALLDVRWALGDPHGRRHHEQAHLPGAVFVDLDTELAGHGAPTDGRHPLPEPADLQAAARRWGLRTGRPVRVYDDTGGLAAARAWWLLRWAGLTDVRLLDGGLAAWRAAGGALESGEVHPEPGDVELGAGHLPVLTTEEAAALPGRGVLLDARAAERYRGEVEPVDPRAGHVPGARCAPTTVNLTPDGHFAPAAALRERFAELGATDGRPVGVYCGSGVTAAHQVAALRIAGVDAALYPGSWSAWSSDPSRPVATGPAPDPTPDPTSGPAPGRGPGPGPAGPRTQRPDHDRT</sequence>
<dbReference type="SUPFAM" id="SSF52821">
    <property type="entry name" value="Rhodanese/Cell cycle control phosphatase"/>
    <property type="match status" value="2"/>
</dbReference>
<reference evidence="5 6" key="1">
    <citation type="submission" date="2020-02" db="EMBL/GenBank/DDBJ databases">
        <title>The whole genome sequence of CPCC 205119.</title>
        <authorList>
            <person name="Jiang Z."/>
        </authorList>
    </citation>
    <scope>NUCLEOTIDE SEQUENCE [LARGE SCALE GENOMIC DNA]</scope>
    <source>
        <strain evidence="5 6">CPCC 205119</strain>
    </source>
</reference>
<organism evidence="5 6">
    <name type="scientific">Goekera deserti</name>
    <dbReference type="NCBI Taxonomy" id="2497753"/>
    <lineage>
        <taxon>Bacteria</taxon>
        <taxon>Bacillati</taxon>
        <taxon>Actinomycetota</taxon>
        <taxon>Actinomycetes</taxon>
        <taxon>Geodermatophilales</taxon>
        <taxon>Geodermatophilaceae</taxon>
        <taxon>Goekera</taxon>
    </lineage>
</organism>
<evidence type="ECO:0000259" key="4">
    <source>
        <dbReference type="PROSITE" id="PS50206"/>
    </source>
</evidence>
<dbReference type="InterPro" id="IPR001763">
    <property type="entry name" value="Rhodanese-like_dom"/>
</dbReference>
<dbReference type="InterPro" id="IPR036873">
    <property type="entry name" value="Rhodanese-like_dom_sf"/>
</dbReference>
<evidence type="ECO:0000256" key="2">
    <source>
        <dbReference type="ARBA" id="ARBA00022737"/>
    </source>
</evidence>
<proteinExistence type="predicted"/>
<dbReference type="Gene3D" id="3.40.250.10">
    <property type="entry name" value="Rhodanese-like domain"/>
    <property type="match status" value="2"/>
</dbReference>
<feature type="domain" description="Rhodanese" evidence="4">
    <location>
        <begin position="13"/>
        <end position="131"/>
    </location>
</feature>